<dbReference type="InterPro" id="IPR036390">
    <property type="entry name" value="WH_DNA-bd_sf"/>
</dbReference>
<name>A0AAX1KL24_FLAPL</name>
<protein>
    <submittedName>
        <fullName evidence="5">MarR family transcriptional regulator</fullName>
    </submittedName>
</protein>
<dbReference type="GO" id="GO:0003677">
    <property type="term" value="F:DNA binding"/>
    <property type="evidence" value="ECO:0007669"/>
    <property type="project" value="UniProtKB-KW"/>
</dbReference>
<accession>A0AAX1KL24</accession>
<organism evidence="5 6">
    <name type="scientific">Flavonifractor plautii</name>
    <name type="common">Fusobacterium plautii</name>
    <dbReference type="NCBI Taxonomy" id="292800"/>
    <lineage>
        <taxon>Bacteria</taxon>
        <taxon>Bacillati</taxon>
        <taxon>Bacillota</taxon>
        <taxon>Clostridia</taxon>
        <taxon>Eubacteriales</taxon>
        <taxon>Oscillospiraceae</taxon>
        <taxon>Flavonifractor</taxon>
    </lineage>
</organism>
<dbReference type="RefSeq" id="WP_065534430.1">
    <property type="nucleotide sequence ID" value="NZ_CP015406.2"/>
</dbReference>
<sequence>MENTSIDRLCELFLQTINQYNALEKKTHTYDIDPQIYLSEIHTIVAVGAHEAINVTGLAQLQGTSKSAVSQSISKLVKKGFVEKRTSPDTDNEVVLLLTEKGKQVYSMHESQHNWLKSQLAAVFEKYPPNTISVLSELAVDIQAIWAQFLGK</sequence>
<dbReference type="Pfam" id="PF12802">
    <property type="entry name" value="MarR_2"/>
    <property type="match status" value="1"/>
</dbReference>
<evidence type="ECO:0000256" key="3">
    <source>
        <dbReference type="ARBA" id="ARBA00023163"/>
    </source>
</evidence>
<evidence type="ECO:0000313" key="5">
    <source>
        <dbReference type="EMBL" id="QQR06478.1"/>
    </source>
</evidence>
<proteinExistence type="predicted"/>
<keyword evidence="3" id="KW-0804">Transcription</keyword>
<dbReference type="PANTHER" id="PTHR35790:SF4">
    <property type="entry name" value="HTH-TYPE TRANSCRIPTIONAL REGULATOR PCHR"/>
    <property type="match status" value="1"/>
</dbReference>
<dbReference type="SMART" id="SM00347">
    <property type="entry name" value="HTH_MARR"/>
    <property type="match status" value="1"/>
</dbReference>
<keyword evidence="2" id="KW-0238">DNA-binding</keyword>
<dbReference type="EMBL" id="CP065315">
    <property type="protein sequence ID" value="QQR06478.1"/>
    <property type="molecule type" value="Genomic_DNA"/>
</dbReference>
<evidence type="ECO:0000256" key="2">
    <source>
        <dbReference type="ARBA" id="ARBA00023125"/>
    </source>
</evidence>
<keyword evidence="1" id="KW-0805">Transcription regulation</keyword>
<dbReference type="Proteomes" id="UP000595792">
    <property type="component" value="Chromosome"/>
</dbReference>
<dbReference type="InterPro" id="IPR052067">
    <property type="entry name" value="Metal_resp_HTH_trans_reg"/>
</dbReference>
<evidence type="ECO:0000259" key="4">
    <source>
        <dbReference type="PROSITE" id="PS50995"/>
    </source>
</evidence>
<gene>
    <name evidence="5" type="ORF">I5Q84_02960</name>
</gene>
<evidence type="ECO:0000313" key="6">
    <source>
        <dbReference type="Proteomes" id="UP000595792"/>
    </source>
</evidence>
<dbReference type="AlphaFoldDB" id="A0AAX1KL24"/>
<dbReference type="InterPro" id="IPR000835">
    <property type="entry name" value="HTH_MarR-typ"/>
</dbReference>
<dbReference type="KEGG" id="fpla:A4U99_06540"/>
<evidence type="ECO:0000256" key="1">
    <source>
        <dbReference type="ARBA" id="ARBA00023015"/>
    </source>
</evidence>
<dbReference type="GO" id="GO:0003700">
    <property type="term" value="F:DNA-binding transcription factor activity"/>
    <property type="evidence" value="ECO:0007669"/>
    <property type="project" value="InterPro"/>
</dbReference>
<dbReference type="Gene3D" id="1.10.10.10">
    <property type="entry name" value="Winged helix-like DNA-binding domain superfamily/Winged helix DNA-binding domain"/>
    <property type="match status" value="1"/>
</dbReference>
<dbReference type="InterPro" id="IPR036388">
    <property type="entry name" value="WH-like_DNA-bd_sf"/>
</dbReference>
<dbReference type="SUPFAM" id="SSF46785">
    <property type="entry name" value="Winged helix' DNA-binding domain"/>
    <property type="match status" value="1"/>
</dbReference>
<dbReference type="PROSITE" id="PS50995">
    <property type="entry name" value="HTH_MARR_2"/>
    <property type="match status" value="1"/>
</dbReference>
<reference evidence="5 6" key="1">
    <citation type="submission" date="2020-11" db="EMBL/GenBank/DDBJ databases">
        <title>Closed and high quality bacterial genomes of the OMM12 community.</title>
        <authorList>
            <person name="Marbouty M."/>
            <person name="Lamy-Besnier Q."/>
            <person name="Debarbieux L."/>
            <person name="Koszul R."/>
        </authorList>
    </citation>
    <scope>NUCLEOTIDE SEQUENCE [LARGE SCALE GENOMIC DNA]</scope>
    <source>
        <strain evidence="5 6">YL31</strain>
    </source>
</reference>
<feature type="domain" description="HTH marR-type" evidence="4">
    <location>
        <begin position="6"/>
        <end position="144"/>
    </location>
</feature>
<dbReference type="PANTHER" id="PTHR35790">
    <property type="entry name" value="HTH-TYPE TRANSCRIPTIONAL REGULATOR PCHR"/>
    <property type="match status" value="1"/>
</dbReference>